<dbReference type="Gene3D" id="3.40.50.150">
    <property type="entry name" value="Vaccinia Virus protein VP39"/>
    <property type="match status" value="1"/>
</dbReference>
<dbReference type="Pfam" id="PF05050">
    <property type="entry name" value="Methyltransf_21"/>
    <property type="match status" value="1"/>
</dbReference>
<dbReference type="EMBL" id="JACHIG010000001">
    <property type="protein sequence ID" value="MBB5030457.1"/>
    <property type="molecule type" value="Genomic_DNA"/>
</dbReference>
<comment type="caution">
    <text evidence="2">The sequence shown here is derived from an EMBL/GenBank/DDBJ whole genome shotgun (WGS) entry which is preliminary data.</text>
</comment>
<organism evidence="2 3">
    <name type="scientific">Prosthecobacter vanneervenii</name>
    <dbReference type="NCBI Taxonomy" id="48466"/>
    <lineage>
        <taxon>Bacteria</taxon>
        <taxon>Pseudomonadati</taxon>
        <taxon>Verrucomicrobiota</taxon>
        <taxon>Verrucomicrobiia</taxon>
        <taxon>Verrucomicrobiales</taxon>
        <taxon>Verrucomicrobiaceae</taxon>
        <taxon>Prosthecobacter</taxon>
    </lineage>
</organism>
<dbReference type="Proteomes" id="UP000590740">
    <property type="component" value="Unassembled WGS sequence"/>
</dbReference>
<evidence type="ECO:0000313" key="3">
    <source>
        <dbReference type="Proteomes" id="UP000590740"/>
    </source>
</evidence>
<evidence type="ECO:0000313" key="2">
    <source>
        <dbReference type="EMBL" id="MBB5030457.1"/>
    </source>
</evidence>
<proteinExistence type="predicted"/>
<dbReference type="GO" id="GO:0005737">
    <property type="term" value="C:cytoplasm"/>
    <property type="evidence" value="ECO:0007669"/>
    <property type="project" value="GOC"/>
</dbReference>
<keyword evidence="3" id="KW-1185">Reference proteome</keyword>
<dbReference type="SUPFAM" id="SSF53335">
    <property type="entry name" value="S-adenosyl-L-methionine-dependent methyltransferases"/>
    <property type="match status" value="1"/>
</dbReference>
<dbReference type="NCBIfam" id="TIGR01444">
    <property type="entry name" value="fkbM_fam"/>
    <property type="match status" value="1"/>
</dbReference>
<dbReference type="RefSeq" id="WP_184337221.1">
    <property type="nucleotide sequence ID" value="NZ_JACHIG010000001.1"/>
</dbReference>
<feature type="domain" description="Methyltransferase FkbM" evidence="1">
    <location>
        <begin position="60"/>
        <end position="218"/>
    </location>
</feature>
<reference evidence="2 3" key="1">
    <citation type="submission" date="2020-08" db="EMBL/GenBank/DDBJ databases">
        <title>Genomic Encyclopedia of Type Strains, Phase IV (KMG-IV): sequencing the most valuable type-strain genomes for metagenomic binning, comparative biology and taxonomic classification.</title>
        <authorList>
            <person name="Goeker M."/>
        </authorList>
    </citation>
    <scope>NUCLEOTIDE SEQUENCE [LARGE SCALE GENOMIC DNA]</scope>
    <source>
        <strain evidence="2 3">DSM 12252</strain>
    </source>
</reference>
<dbReference type="GO" id="GO:0032259">
    <property type="term" value="P:methylation"/>
    <property type="evidence" value="ECO:0007669"/>
    <property type="project" value="UniProtKB-KW"/>
</dbReference>
<dbReference type="PANTHER" id="PTHR34009">
    <property type="entry name" value="PROTEIN STAR"/>
    <property type="match status" value="1"/>
</dbReference>
<dbReference type="GO" id="GO:0008168">
    <property type="term" value="F:methyltransferase activity"/>
    <property type="evidence" value="ECO:0007669"/>
    <property type="project" value="UniProtKB-KW"/>
</dbReference>
<gene>
    <name evidence="2" type="ORF">HNQ65_000011</name>
</gene>
<dbReference type="InterPro" id="IPR053202">
    <property type="entry name" value="EGF_Rcpt_Signaling_Reg"/>
</dbReference>
<protein>
    <submittedName>
        <fullName evidence="2">FkbM family methyltransferase</fullName>
    </submittedName>
</protein>
<dbReference type="GO" id="GO:0005886">
    <property type="term" value="C:plasma membrane"/>
    <property type="evidence" value="ECO:0007669"/>
    <property type="project" value="TreeGrafter"/>
</dbReference>
<sequence>MKQAPLPYRSIYSRRDRLFNLVRPLLERCHIGWLSHPALNGLDRQLERLLPRRGGWYVEAGAYDGFQQSNTYYLAKMKGWQGVLIEPLPPLAALCKKRRGESKIVCCALGAPEDSGRTLQLRHAGLMTMVRGALADDATEHARASSGLEGQGLPPLEQFVEATVRTLTEVLIETDTPPDFDLLSLDVEGFEVDALRGLDLSRFIPRAICVEVRHENMSAVMTMLETHYEKPAILTKNASYADCFFAARTHCTPAAA</sequence>
<dbReference type="GO" id="GO:0006888">
    <property type="term" value="P:endoplasmic reticulum to Golgi vesicle-mediated transport"/>
    <property type="evidence" value="ECO:0007669"/>
    <property type="project" value="TreeGrafter"/>
</dbReference>
<keyword evidence="2" id="KW-0489">Methyltransferase</keyword>
<dbReference type="AlphaFoldDB" id="A0A7W7Y6G1"/>
<name>A0A7W7Y6G1_9BACT</name>
<dbReference type="InterPro" id="IPR029063">
    <property type="entry name" value="SAM-dependent_MTases_sf"/>
</dbReference>
<evidence type="ECO:0000259" key="1">
    <source>
        <dbReference type="Pfam" id="PF05050"/>
    </source>
</evidence>
<dbReference type="GO" id="GO:0016197">
    <property type="term" value="P:endosomal transport"/>
    <property type="evidence" value="ECO:0007669"/>
    <property type="project" value="TreeGrafter"/>
</dbReference>
<keyword evidence="2" id="KW-0808">Transferase</keyword>
<accession>A0A7W7Y6G1</accession>
<dbReference type="PANTHER" id="PTHR34009:SF2">
    <property type="entry name" value="PROTEIN STAR"/>
    <property type="match status" value="1"/>
</dbReference>
<dbReference type="InterPro" id="IPR006342">
    <property type="entry name" value="FkbM_mtfrase"/>
</dbReference>